<keyword evidence="1" id="KW-0812">Transmembrane</keyword>
<dbReference type="AlphaFoldDB" id="A0A9W6XQT6"/>
<name>A0A9W6XQT6_9STRA</name>
<comment type="caution">
    <text evidence="2">The sequence shown here is derived from an EMBL/GenBank/DDBJ whole genome shotgun (WGS) entry which is preliminary data.</text>
</comment>
<dbReference type="PANTHER" id="PTHR28617:SF1">
    <property type="entry name" value="CILIA- AND FLAGELLA-ASSOCIATED PROTEIN 77"/>
    <property type="match status" value="1"/>
</dbReference>
<sequence>MRFERLWGGAHDTCDLIGLRHGYIMGAAILAALLLAACGWMTPELSTGQRVARHLGKTMIKSTVGQVRRTTYDLPDAKNPNHVYGYEVQRDPENAGQVISKWVQAVPSPAAKSGRSFIETNRQAIMNGFVNEGTGVD</sequence>
<dbReference type="Pfam" id="PF14825">
    <property type="entry name" value="CFAP77"/>
    <property type="match status" value="1"/>
</dbReference>
<feature type="transmembrane region" description="Helical" evidence="1">
    <location>
        <begin position="21"/>
        <end position="42"/>
    </location>
</feature>
<dbReference type="Proteomes" id="UP001165121">
    <property type="component" value="Unassembled WGS sequence"/>
</dbReference>
<evidence type="ECO:0000313" key="2">
    <source>
        <dbReference type="EMBL" id="GMF44779.1"/>
    </source>
</evidence>
<proteinExistence type="predicted"/>
<dbReference type="OrthoDB" id="532484at2759"/>
<accession>A0A9W6XQT6</accession>
<evidence type="ECO:0000313" key="3">
    <source>
        <dbReference type="Proteomes" id="UP001165121"/>
    </source>
</evidence>
<keyword evidence="1" id="KW-0472">Membrane</keyword>
<dbReference type="InterPro" id="IPR029147">
    <property type="entry name" value="CFAP77"/>
</dbReference>
<evidence type="ECO:0000256" key="1">
    <source>
        <dbReference type="SAM" id="Phobius"/>
    </source>
</evidence>
<organism evidence="2 3">
    <name type="scientific">Phytophthora fragariaefolia</name>
    <dbReference type="NCBI Taxonomy" id="1490495"/>
    <lineage>
        <taxon>Eukaryota</taxon>
        <taxon>Sar</taxon>
        <taxon>Stramenopiles</taxon>
        <taxon>Oomycota</taxon>
        <taxon>Peronosporomycetes</taxon>
        <taxon>Peronosporales</taxon>
        <taxon>Peronosporaceae</taxon>
        <taxon>Phytophthora</taxon>
    </lineage>
</organism>
<dbReference type="PANTHER" id="PTHR28617">
    <property type="entry name" value="CILIA- AND FLAGELLA-ASSOCIATED PROTEIN 77"/>
    <property type="match status" value="1"/>
</dbReference>
<keyword evidence="3" id="KW-1185">Reference proteome</keyword>
<protein>
    <submittedName>
        <fullName evidence="2">Unnamed protein product</fullName>
    </submittedName>
</protein>
<keyword evidence="1" id="KW-1133">Transmembrane helix</keyword>
<gene>
    <name evidence="2" type="ORF">Pfra01_001576300</name>
</gene>
<dbReference type="EMBL" id="BSXT01001729">
    <property type="protein sequence ID" value="GMF44779.1"/>
    <property type="molecule type" value="Genomic_DNA"/>
</dbReference>
<reference evidence="2" key="1">
    <citation type="submission" date="2023-04" db="EMBL/GenBank/DDBJ databases">
        <title>Phytophthora fragariaefolia NBRC 109709.</title>
        <authorList>
            <person name="Ichikawa N."/>
            <person name="Sato H."/>
            <person name="Tonouchi N."/>
        </authorList>
    </citation>
    <scope>NUCLEOTIDE SEQUENCE</scope>
    <source>
        <strain evidence="2">NBRC 109709</strain>
    </source>
</reference>